<dbReference type="GO" id="GO:0050659">
    <property type="term" value="F:N-acetylgalactosamine 4-sulfate 6-O-sulfotransferase activity"/>
    <property type="evidence" value="ECO:0007669"/>
    <property type="project" value="TreeGrafter"/>
</dbReference>
<dbReference type="InterPro" id="IPR000863">
    <property type="entry name" value="Sulfotransferase_dom"/>
</dbReference>
<sequence>RARLELGLYHVHITAWFKRFPRDQFFWLHYETYSSDPASTLRRVHDFLGVGRLLEPFSLIDLYRDVLGSSRKKDLGYMWPETKTLLTKFYTEHIQKLSHFLGDDSFTLRDILDHNKSH</sequence>
<organism evidence="2 3">
    <name type="scientific">Lymnaea stagnalis</name>
    <name type="common">Great pond snail</name>
    <name type="synonym">Helix stagnalis</name>
    <dbReference type="NCBI Taxonomy" id="6523"/>
    <lineage>
        <taxon>Eukaryota</taxon>
        <taxon>Metazoa</taxon>
        <taxon>Spiralia</taxon>
        <taxon>Lophotrochozoa</taxon>
        <taxon>Mollusca</taxon>
        <taxon>Gastropoda</taxon>
        <taxon>Heterobranchia</taxon>
        <taxon>Euthyneura</taxon>
        <taxon>Panpulmonata</taxon>
        <taxon>Hygrophila</taxon>
        <taxon>Lymnaeoidea</taxon>
        <taxon>Lymnaeidae</taxon>
        <taxon>Lymnaea</taxon>
    </lineage>
</organism>
<evidence type="ECO:0000313" key="2">
    <source>
        <dbReference type="EMBL" id="CAL1546652.1"/>
    </source>
</evidence>
<dbReference type="PANTHER" id="PTHR15723:SF0">
    <property type="entry name" value="CARBOHYDRATE SULFOTRANSFERASE 15"/>
    <property type="match status" value="1"/>
</dbReference>
<keyword evidence="3" id="KW-1185">Reference proteome</keyword>
<proteinExistence type="predicted"/>
<comment type="caution">
    <text evidence="2">The sequence shown here is derived from an EMBL/GenBank/DDBJ whole genome shotgun (WGS) entry which is preliminary data.</text>
</comment>
<accession>A0AAV2ILS4</accession>
<feature type="non-terminal residue" evidence="2">
    <location>
        <position position="1"/>
    </location>
</feature>
<dbReference type="EMBL" id="CAXITT010000838">
    <property type="protein sequence ID" value="CAL1546652.1"/>
    <property type="molecule type" value="Genomic_DNA"/>
</dbReference>
<dbReference type="AlphaFoldDB" id="A0AAV2ILS4"/>
<feature type="domain" description="Sulfotransferase" evidence="1">
    <location>
        <begin position="4"/>
        <end position="51"/>
    </location>
</feature>
<dbReference type="InterPro" id="IPR052654">
    <property type="entry name" value="CS_Sulfotransferase"/>
</dbReference>
<dbReference type="Gene3D" id="3.40.50.300">
    <property type="entry name" value="P-loop containing nucleotide triphosphate hydrolases"/>
    <property type="match status" value="1"/>
</dbReference>
<dbReference type="GO" id="GO:0019319">
    <property type="term" value="P:hexose biosynthetic process"/>
    <property type="evidence" value="ECO:0007669"/>
    <property type="project" value="TreeGrafter"/>
</dbReference>
<evidence type="ECO:0000259" key="1">
    <source>
        <dbReference type="Pfam" id="PF00685"/>
    </source>
</evidence>
<dbReference type="PANTHER" id="PTHR15723">
    <property type="entry name" value="CARBOHYDRATE SULFOTRANSFERASE 15"/>
    <property type="match status" value="1"/>
</dbReference>
<protein>
    <recommendedName>
        <fullName evidence="1">Sulfotransferase domain-containing protein</fullName>
    </recommendedName>
</protein>
<evidence type="ECO:0000313" key="3">
    <source>
        <dbReference type="Proteomes" id="UP001497497"/>
    </source>
</evidence>
<dbReference type="Proteomes" id="UP001497497">
    <property type="component" value="Unassembled WGS sequence"/>
</dbReference>
<dbReference type="InterPro" id="IPR027417">
    <property type="entry name" value="P-loop_NTPase"/>
</dbReference>
<reference evidence="2 3" key="1">
    <citation type="submission" date="2024-04" db="EMBL/GenBank/DDBJ databases">
        <authorList>
            <consortium name="Genoscope - CEA"/>
            <person name="William W."/>
        </authorList>
    </citation>
    <scope>NUCLEOTIDE SEQUENCE [LARGE SCALE GENOMIC DNA]</scope>
</reference>
<gene>
    <name evidence="2" type="ORF">GSLYS_00020029001</name>
</gene>
<name>A0AAV2ILS4_LYMST</name>
<dbReference type="Pfam" id="PF00685">
    <property type="entry name" value="Sulfotransfer_1"/>
    <property type="match status" value="1"/>
</dbReference>
<dbReference type="SUPFAM" id="SSF52540">
    <property type="entry name" value="P-loop containing nucleoside triphosphate hydrolases"/>
    <property type="match status" value="1"/>
</dbReference>